<evidence type="ECO:0000313" key="2">
    <source>
        <dbReference type="Proteomes" id="UP000179243"/>
    </source>
</evidence>
<reference evidence="1 2" key="1">
    <citation type="journal article" date="2016" name="Nat. Commun.">
        <title>Thousands of microbial genomes shed light on interconnected biogeochemical processes in an aquifer system.</title>
        <authorList>
            <person name="Anantharaman K."/>
            <person name="Brown C.T."/>
            <person name="Hug L.A."/>
            <person name="Sharon I."/>
            <person name="Castelle C.J."/>
            <person name="Probst A.J."/>
            <person name="Thomas B.C."/>
            <person name="Singh A."/>
            <person name="Wilkins M.J."/>
            <person name="Karaoz U."/>
            <person name="Brodie E.L."/>
            <person name="Williams K.H."/>
            <person name="Hubbard S.S."/>
            <person name="Banfield J.F."/>
        </authorList>
    </citation>
    <scope>NUCLEOTIDE SEQUENCE [LARGE SCALE GENOMIC DNA]</scope>
</reference>
<dbReference type="EMBL" id="MFYX01000055">
    <property type="protein sequence ID" value="OGK05513.1"/>
    <property type="molecule type" value="Genomic_DNA"/>
</dbReference>
<sequence length="255" mass="29588">MGLYLILPGDRWGKVIRKGETVRNGNTCIPVFDIKDDVFEGCVPKVAKDIMGLERDVLLLEIVNPPDIAYYPIKRKDDYNILGLVQNFVPASDMKLVFAFDVTGGALCTIRDEKQWHEEWEQKNDAILRGKVLWTAEEWVEIFKIQETFDPKNLINEQRLYFIERYGKMTGLSHHLRYGKIQQFLVEHKEQLEQAGLMVMGANKGLALRAVLKVLCGMEHNHDTGRKGLGRYTFSYDEFIKKFYEIPEEERKTKA</sequence>
<dbReference type="AlphaFoldDB" id="A0A1F7FFW4"/>
<gene>
    <name evidence="1" type="ORF">A2519_05335</name>
</gene>
<name>A0A1F7FFW4_UNCRA</name>
<protein>
    <submittedName>
        <fullName evidence="1">Uncharacterized protein</fullName>
    </submittedName>
</protein>
<proteinExistence type="predicted"/>
<organism evidence="1 2">
    <name type="scientific">Candidatus Raymondbacteria bacterium RIFOXYD12_FULL_49_13</name>
    <dbReference type="NCBI Taxonomy" id="1817890"/>
    <lineage>
        <taxon>Bacteria</taxon>
        <taxon>Raymondiibacteriota</taxon>
    </lineage>
</organism>
<dbReference type="Proteomes" id="UP000179243">
    <property type="component" value="Unassembled WGS sequence"/>
</dbReference>
<accession>A0A1F7FFW4</accession>
<evidence type="ECO:0000313" key="1">
    <source>
        <dbReference type="EMBL" id="OGK05513.1"/>
    </source>
</evidence>
<comment type="caution">
    <text evidence="1">The sequence shown here is derived from an EMBL/GenBank/DDBJ whole genome shotgun (WGS) entry which is preliminary data.</text>
</comment>